<feature type="compositionally biased region" description="Basic residues" evidence="1">
    <location>
        <begin position="56"/>
        <end position="65"/>
    </location>
</feature>
<dbReference type="AlphaFoldDB" id="A0A8H5B6T5"/>
<feature type="region of interest" description="Disordered" evidence="1">
    <location>
        <begin position="43"/>
        <end position="85"/>
    </location>
</feature>
<sequence>MAGDDLEGLDEDELDRFILNEEEVKIKERVWVELNKDYLEALAAKGDQTEAEAKAKSRKRRKTTNKPRDASTAAGGSAAESVRNLIKKNPKYSKRIKLRCAQGSLRRRPERAPSFSQMMRNMEHGPGLDVDGKEDGDGEGVVVIVEDEAPPPIRAAGKAVAQDMDVDVDDEDDEEDAEGDEVVGGWEDAYEQEI</sequence>
<evidence type="ECO:0000313" key="3">
    <source>
        <dbReference type="EMBL" id="KAF5317619.1"/>
    </source>
</evidence>
<evidence type="ECO:0000313" key="4">
    <source>
        <dbReference type="Proteomes" id="UP000541558"/>
    </source>
</evidence>
<feature type="compositionally biased region" description="Low complexity" evidence="1">
    <location>
        <begin position="70"/>
        <end position="79"/>
    </location>
</feature>
<evidence type="ECO:0000259" key="2">
    <source>
        <dbReference type="Pfam" id="PF07741"/>
    </source>
</evidence>
<feature type="compositionally biased region" description="Acidic residues" evidence="1">
    <location>
        <begin position="164"/>
        <end position="181"/>
    </location>
</feature>
<comment type="caution">
    <text evidence="3">The sequence shown here is derived from an EMBL/GenBank/DDBJ whole genome shotgun (WGS) entry which is preliminary data.</text>
</comment>
<protein>
    <recommendedName>
        <fullName evidence="2">Brf1 TBP-binding domain-containing protein</fullName>
    </recommendedName>
</protein>
<dbReference type="Pfam" id="PF07741">
    <property type="entry name" value="BRF1"/>
    <property type="match status" value="1"/>
</dbReference>
<dbReference type="Gene3D" id="1.20.5.650">
    <property type="entry name" value="Single helix bin"/>
    <property type="match status" value="1"/>
</dbReference>
<dbReference type="OrthoDB" id="3070013at2759"/>
<organism evidence="3 4">
    <name type="scientific">Ephemerocybe angulata</name>
    <dbReference type="NCBI Taxonomy" id="980116"/>
    <lineage>
        <taxon>Eukaryota</taxon>
        <taxon>Fungi</taxon>
        <taxon>Dikarya</taxon>
        <taxon>Basidiomycota</taxon>
        <taxon>Agaricomycotina</taxon>
        <taxon>Agaricomycetes</taxon>
        <taxon>Agaricomycetidae</taxon>
        <taxon>Agaricales</taxon>
        <taxon>Agaricineae</taxon>
        <taxon>Psathyrellaceae</taxon>
        <taxon>Ephemerocybe</taxon>
    </lineage>
</organism>
<proteinExistence type="predicted"/>
<name>A0A8H5B6T5_9AGAR</name>
<evidence type="ECO:0000256" key="1">
    <source>
        <dbReference type="SAM" id="MobiDB-lite"/>
    </source>
</evidence>
<keyword evidence="4" id="KW-1185">Reference proteome</keyword>
<dbReference type="EMBL" id="JAACJK010000204">
    <property type="protein sequence ID" value="KAF5317619.1"/>
    <property type="molecule type" value="Genomic_DNA"/>
</dbReference>
<feature type="domain" description="Brf1 TBP-binding" evidence="2">
    <location>
        <begin position="8"/>
        <end position="96"/>
    </location>
</feature>
<reference evidence="3 4" key="1">
    <citation type="journal article" date="2020" name="ISME J.">
        <title>Uncovering the hidden diversity of litter-decomposition mechanisms in mushroom-forming fungi.</title>
        <authorList>
            <person name="Floudas D."/>
            <person name="Bentzer J."/>
            <person name="Ahren D."/>
            <person name="Johansson T."/>
            <person name="Persson P."/>
            <person name="Tunlid A."/>
        </authorList>
    </citation>
    <scope>NUCLEOTIDE SEQUENCE [LARGE SCALE GENOMIC DNA]</scope>
    <source>
        <strain evidence="3 4">CBS 175.51</strain>
    </source>
</reference>
<dbReference type="Proteomes" id="UP000541558">
    <property type="component" value="Unassembled WGS sequence"/>
</dbReference>
<accession>A0A8H5B6T5</accession>
<dbReference type="InterPro" id="IPR011665">
    <property type="entry name" value="BRF1_TBP-bd_dom"/>
</dbReference>
<feature type="region of interest" description="Disordered" evidence="1">
    <location>
        <begin position="103"/>
        <end position="194"/>
    </location>
</feature>
<gene>
    <name evidence="3" type="ORF">D9611_014862</name>
</gene>